<gene>
    <name evidence="5" type="ORF">GON04_21300</name>
</gene>
<sequence length="466" mass="50631">MRQTILLSGFCAALLCGCADVRITEYQRPEAPDKPSWSRPSGTTPVSAADTISTQWWTEFRDPYLDSLVARAIAGSFDLKILAARIDVANLQIAEAGAGGKPTVDIGAGANIEKSTGQRTSKQYSVGAQVNWDIDVWGKYAKGVQAQTAEFNATEADWRAGYLTLASSVSTTYFQIRLFDEQLEDQQRALTRSQQILAIFETMRSNGLVPTTQVQRQRAETARLTKDLLELRRLRDVSENALATLVGVPAGQLKVPVGRLQDRVQLPTVPTGLPSQLLARRPDIVAAEFRVLAAHDLMGQAKLEQLPSIGLTGRGGSASFALSDLLKSFTFGLAPSINIPALNPGIKARAKTSEAQVKVAEQEYRRTVIAAFEDAENALVNLDAHRQQREQLQLQVKELRQVGASSTTQLAAGLISQLEVFENERSLLAAELALLASHQQVLSDTVTLYKALGGGWAPVEVANARR</sequence>
<evidence type="ECO:0000256" key="2">
    <source>
        <dbReference type="RuleBase" id="RU362097"/>
    </source>
</evidence>
<dbReference type="InterPro" id="IPR003423">
    <property type="entry name" value="OMP_efflux"/>
</dbReference>
<dbReference type="RefSeq" id="WP_157400004.1">
    <property type="nucleotide sequence ID" value="NZ_WSEL01000009.1"/>
</dbReference>
<dbReference type="Gene3D" id="1.20.1600.10">
    <property type="entry name" value="Outer membrane efflux proteins (OEP)"/>
    <property type="match status" value="1"/>
</dbReference>
<name>A0A6N8J169_9BURK</name>
<evidence type="ECO:0000313" key="6">
    <source>
        <dbReference type="Proteomes" id="UP000469385"/>
    </source>
</evidence>
<dbReference type="PROSITE" id="PS51257">
    <property type="entry name" value="PROKAR_LIPOPROTEIN"/>
    <property type="match status" value="1"/>
</dbReference>
<evidence type="ECO:0000256" key="4">
    <source>
        <dbReference type="SAM" id="MobiDB-lite"/>
    </source>
</evidence>
<keyword evidence="2" id="KW-0472">Membrane</keyword>
<comment type="similarity">
    <text evidence="1 2">Belongs to the outer membrane factor (OMF) (TC 1.B.17) family.</text>
</comment>
<dbReference type="GO" id="GO:0005886">
    <property type="term" value="C:plasma membrane"/>
    <property type="evidence" value="ECO:0007669"/>
    <property type="project" value="UniProtKB-SubCell"/>
</dbReference>
<organism evidence="5 6">
    <name type="scientific">Ramlibacter pinisoli</name>
    <dbReference type="NCBI Taxonomy" id="2682844"/>
    <lineage>
        <taxon>Bacteria</taxon>
        <taxon>Pseudomonadati</taxon>
        <taxon>Pseudomonadota</taxon>
        <taxon>Betaproteobacteria</taxon>
        <taxon>Burkholderiales</taxon>
        <taxon>Comamonadaceae</taxon>
        <taxon>Ramlibacter</taxon>
    </lineage>
</organism>
<proteinExistence type="inferred from homology"/>
<evidence type="ECO:0000313" key="5">
    <source>
        <dbReference type="EMBL" id="MVQ32010.1"/>
    </source>
</evidence>
<keyword evidence="6" id="KW-1185">Reference proteome</keyword>
<dbReference type="Proteomes" id="UP000469385">
    <property type="component" value="Unassembled WGS sequence"/>
</dbReference>
<dbReference type="SUPFAM" id="SSF56954">
    <property type="entry name" value="Outer membrane efflux proteins (OEP)"/>
    <property type="match status" value="1"/>
</dbReference>
<dbReference type="PANTHER" id="PTHR30203:SF30">
    <property type="entry name" value="OUTER MEMBRANE PROTEIN-RELATED"/>
    <property type="match status" value="1"/>
</dbReference>
<dbReference type="PANTHER" id="PTHR30203">
    <property type="entry name" value="OUTER MEMBRANE CATION EFFLUX PROTEIN"/>
    <property type="match status" value="1"/>
</dbReference>
<dbReference type="InterPro" id="IPR010131">
    <property type="entry name" value="MdtP/NodT-like"/>
</dbReference>
<evidence type="ECO:0000256" key="3">
    <source>
        <dbReference type="SAM" id="Coils"/>
    </source>
</evidence>
<comment type="subcellular location">
    <subcellularLocation>
        <location evidence="2">Cell membrane</location>
        <topology evidence="2">Lipid-anchor</topology>
    </subcellularLocation>
</comment>
<keyword evidence="2" id="KW-0449">Lipoprotein</keyword>
<accession>A0A6N8J169</accession>
<feature type="region of interest" description="Disordered" evidence="4">
    <location>
        <begin position="29"/>
        <end position="48"/>
    </location>
</feature>
<reference evidence="5 6" key="1">
    <citation type="submission" date="2019-12" db="EMBL/GenBank/DDBJ databases">
        <authorList>
            <person name="Huq M.A."/>
        </authorList>
    </citation>
    <scope>NUCLEOTIDE SEQUENCE [LARGE SCALE GENOMIC DNA]</scope>
    <source>
        <strain evidence="5 6">MAH-25</strain>
    </source>
</reference>
<dbReference type="Pfam" id="PF02321">
    <property type="entry name" value="OEP"/>
    <property type="match status" value="2"/>
</dbReference>
<feature type="compositionally biased region" description="Polar residues" evidence="4">
    <location>
        <begin position="38"/>
        <end position="48"/>
    </location>
</feature>
<dbReference type="Gene3D" id="2.20.200.10">
    <property type="entry name" value="Outer membrane efflux proteins (OEP)"/>
    <property type="match status" value="1"/>
</dbReference>
<protein>
    <submittedName>
        <fullName evidence="5">Efflux transporter outer membrane subunit</fullName>
    </submittedName>
</protein>
<keyword evidence="2" id="KW-0564">Palmitate</keyword>
<comment type="caution">
    <text evidence="5">The sequence shown here is derived from an EMBL/GenBank/DDBJ whole genome shotgun (WGS) entry which is preliminary data.</text>
</comment>
<dbReference type="NCBIfam" id="TIGR01845">
    <property type="entry name" value="outer_NodT"/>
    <property type="match status" value="1"/>
</dbReference>
<keyword evidence="2" id="KW-1134">Transmembrane beta strand</keyword>
<dbReference type="EMBL" id="WSEL01000009">
    <property type="protein sequence ID" value="MVQ32010.1"/>
    <property type="molecule type" value="Genomic_DNA"/>
</dbReference>
<keyword evidence="2" id="KW-0812">Transmembrane</keyword>
<keyword evidence="3" id="KW-0175">Coiled coil</keyword>
<dbReference type="GO" id="GO:0015562">
    <property type="term" value="F:efflux transmembrane transporter activity"/>
    <property type="evidence" value="ECO:0007669"/>
    <property type="project" value="InterPro"/>
</dbReference>
<dbReference type="AlphaFoldDB" id="A0A6N8J169"/>
<feature type="coiled-coil region" evidence="3">
    <location>
        <begin position="375"/>
        <end position="402"/>
    </location>
</feature>
<evidence type="ECO:0000256" key="1">
    <source>
        <dbReference type="ARBA" id="ARBA00007613"/>
    </source>
</evidence>